<dbReference type="GO" id="GO:0009007">
    <property type="term" value="F:site-specific DNA-methyltransferase (adenine-specific) activity"/>
    <property type="evidence" value="ECO:0007669"/>
    <property type="project" value="UniProtKB-EC"/>
</dbReference>
<proteinExistence type="predicted"/>
<dbReference type="InterPro" id="IPR029063">
    <property type="entry name" value="SAM-dependent_MTases_sf"/>
</dbReference>
<comment type="catalytic activity">
    <reaction evidence="5">
        <text>a 2'-deoxyadenosine in DNA + S-adenosyl-L-methionine = an N(6)-methyl-2'-deoxyadenosine in DNA + S-adenosyl-L-homocysteine + H(+)</text>
        <dbReference type="Rhea" id="RHEA:15197"/>
        <dbReference type="Rhea" id="RHEA-COMP:12418"/>
        <dbReference type="Rhea" id="RHEA-COMP:12419"/>
        <dbReference type="ChEBI" id="CHEBI:15378"/>
        <dbReference type="ChEBI" id="CHEBI:57856"/>
        <dbReference type="ChEBI" id="CHEBI:59789"/>
        <dbReference type="ChEBI" id="CHEBI:90615"/>
        <dbReference type="ChEBI" id="CHEBI:90616"/>
        <dbReference type="EC" id="2.1.1.72"/>
    </reaction>
</comment>
<evidence type="ECO:0000256" key="4">
    <source>
        <dbReference type="ARBA" id="ARBA00022691"/>
    </source>
</evidence>
<dbReference type="PROSITE" id="PS00092">
    <property type="entry name" value="N6_MTASE"/>
    <property type="match status" value="1"/>
</dbReference>
<reference evidence="7" key="1">
    <citation type="submission" date="2016-11" db="EMBL/GenBank/DDBJ databases">
        <authorList>
            <person name="Varghese N."/>
            <person name="Submissions S."/>
        </authorList>
    </citation>
    <scope>NUCLEOTIDE SEQUENCE [LARGE SCALE GENOMIC DNA]</scope>
    <source>
        <strain evidence="7">DSM 10124</strain>
    </source>
</reference>
<dbReference type="SUPFAM" id="SSF53335">
    <property type="entry name" value="S-adenosyl-L-methionine-dependent methyltransferases"/>
    <property type="match status" value="1"/>
</dbReference>
<keyword evidence="4" id="KW-0949">S-adenosyl-L-methionine</keyword>
<sequence length="333" mass="38673">MNYIGSKYSLIDFIINSIESVVGNNTNVKVFADLFAGTGIVGATFKKRGYKVISNDIQYYSYVLNKHYIENNQYFNVERFYYLNDIEGVEGFIFNNYCAGSGSGRNYFTDENGKKCDAIRQEIEELRLNEKISENEYYFLLASLIESIDKYANTASVYGAFLKHIKKSAQKTFELEFLPTIKGENVGIVYNKDVNELIREIEGDILYLDPPYNTRQYSANYHLLETIARYDNPIIVGKTGLRKDDNLKSKYCSKRTVEKVFEDLIANAKFKYIFLSYNNEGLMSLETIKAIMGKYGEYKLFTKENYKRFRADKKDNRNHKADSTIEYLHCLIK</sequence>
<dbReference type="PRINTS" id="PR00505">
    <property type="entry name" value="D12N6MTFRASE"/>
</dbReference>
<dbReference type="Proteomes" id="UP000184423">
    <property type="component" value="Unassembled WGS sequence"/>
</dbReference>
<accession>A0A1M4YN33</accession>
<evidence type="ECO:0000256" key="5">
    <source>
        <dbReference type="ARBA" id="ARBA00047942"/>
    </source>
</evidence>
<name>A0A1M4YN33_9CLOT</name>
<evidence type="ECO:0000313" key="6">
    <source>
        <dbReference type="EMBL" id="SHF07063.1"/>
    </source>
</evidence>
<evidence type="ECO:0000256" key="3">
    <source>
        <dbReference type="ARBA" id="ARBA00022679"/>
    </source>
</evidence>
<evidence type="ECO:0000313" key="7">
    <source>
        <dbReference type="Proteomes" id="UP000184423"/>
    </source>
</evidence>
<dbReference type="EMBL" id="FQVG01000032">
    <property type="protein sequence ID" value="SHF07063.1"/>
    <property type="molecule type" value="Genomic_DNA"/>
</dbReference>
<gene>
    <name evidence="6" type="ORF">SAMN02746091_01706</name>
</gene>
<dbReference type="InterPro" id="IPR002052">
    <property type="entry name" value="DNA_methylase_N6_adenine_CS"/>
</dbReference>
<keyword evidence="3 6" id="KW-0808">Transferase</keyword>
<evidence type="ECO:0000256" key="2">
    <source>
        <dbReference type="ARBA" id="ARBA00022603"/>
    </source>
</evidence>
<dbReference type="InterPro" id="IPR012327">
    <property type="entry name" value="MeTrfase_D12"/>
</dbReference>
<dbReference type="RefSeq" id="WP_073249020.1">
    <property type="nucleotide sequence ID" value="NZ_FQVG01000032.1"/>
</dbReference>
<dbReference type="EC" id="2.1.1.72" evidence="1"/>
<dbReference type="Gene3D" id="3.40.50.150">
    <property type="entry name" value="Vaccinia Virus protein VP39"/>
    <property type="match status" value="1"/>
</dbReference>
<organism evidence="6 7">
    <name type="scientific">Caloramator proteoclasticus DSM 10124</name>
    <dbReference type="NCBI Taxonomy" id="1121262"/>
    <lineage>
        <taxon>Bacteria</taxon>
        <taxon>Bacillati</taxon>
        <taxon>Bacillota</taxon>
        <taxon>Clostridia</taxon>
        <taxon>Eubacteriales</taxon>
        <taxon>Clostridiaceae</taxon>
        <taxon>Caloramator</taxon>
    </lineage>
</organism>
<dbReference type="GO" id="GO:0009307">
    <property type="term" value="P:DNA restriction-modification system"/>
    <property type="evidence" value="ECO:0007669"/>
    <property type="project" value="InterPro"/>
</dbReference>
<protein>
    <recommendedName>
        <fullName evidence="1">site-specific DNA-methyltransferase (adenine-specific)</fullName>
        <ecNumber evidence="1">2.1.1.72</ecNumber>
    </recommendedName>
</protein>
<keyword evidence="2 6" id="KW-0489">Methyltransferase</keyword>
<dbReference type="GO" id="GO:0003676">
    <property type="term" value="F:nucleic acid binding"/>
    <property type="evidence" value="ECO:0007669"/>
    <property type="project" value="InterPro"/>
</dbReference>
<evidence type="ECO:0000256" key="1">
    <source>
        <dbReference type="ARBA" id="ARBA00011900"/>
    </source>
</evidence>
<dbReference type="AlphaFoldDB" id="A0A1M4YN33"/>
<dbReference type="Pfam" id="PF02086">
    <property type="entry name" value="MethyltransfD12"/>
    <property type="match status" value="1"/>
</dbReference>
<keyword evidence="7" id="KW-1185">Reference proteome</keyword>
<dbReference type="GO" id="GO:0032259">
    <property type="term" value="P:methylation"/>
    <property type="evidence" value="ECO:0007669"/>
    <property type="project" value="UniProtKB-KW"/>
</dbReference>